<evidence type="ECO:0000313" key="2">
    <source>
        <dbReference type="EMBL" id="RWA07926.1"/>
    </source>
</evidence>
<feature type="non-terminal residue" evidence="2">
    <location>
        <position position="586"/>
    </location>
</feature>
<comment type="caution">
    <text evidence="2">The sequence shown here is derived from an EMBL/GenBank/DDBJ whole genome shotgun (WGS) entry which is preliminary data.</text>
</comment>
<proteinExistence type="predicted"/>
<keyword evidence="3" id="KW-1185">Reference proteome</keyword>
<feature type="compositionally biased region" description="Basic and acidic residues" evidence="1">
    <location>
        <begin position="374"/>
        <end position="395"/>
    </location>
</feature>
<gene>
    <name evidence="2" type="ORF">EKO27_g7182</name>
</gene>
<protein>
    <submittedName>
        <fullName evidence="2">Uncharacterized protein</fullName>
    </submittedName>
</protein>
<name>A0A439D0M5_9PEZI</name>
<sequence length="586" mass="66090">MAGRPPFSPGPNVPGALPWLRWTQTLNQGSKYSITPFLGDDVALKEHLADVDEFEKEIFVLDRLQHARAAEFSASTLQILLNSFRAELPQSVQDQFGLDLGPDYGDPGTGPVIGQQVWFTQDDESFQNTVELFRKEMVVPLDNDNKEFIFWVVDTGNPSFNPPAEYNWSSYFVTIVLHYGPSDPSKPEVLDRITDWAIVGGRDAAQTDVDNIERTASRLQELLRDQIEGAVRREIWLPPLDEDKAANRYISGYLAYSTVVQLATRLGSIQLTGQFSKEAFFAPLQPWFNPDSVRAEALGRTAIKALEKLKWKARVALFPIEPSDVPNPEPWGPATEHKLLVVETADTLFGDYEDEAKGKAGASESSSSSSAGDGVKEGPRTELQEEWNKSQPRPYRDKTFEEELIEIYVQKKRDDLMRARSEWGSARVVCKEALDYANRIKSEVLEAPTNDVPNAYAVERLYWLNVAKWCLSEPYSPPKAKPLPYQNLNHPVLISVYLRESVVVFRARVRVAWVAEMLVSLEKNYTSYHIHLVMSQRLDLPAVREELEKERVDCETVYEAAQAVLDESNKARGTILEPDQLAQVGG</sequence>
<dbReference type="AlphaFoldDB" id="A0A439D0M5"/>
<dbReference type="EMBL" id="RYZI01000228">
    <property type="protein sequence ID" value="RWA07926.1"/>
    <property type="molecule type" value="Genomic_DNA"/>
</dbReference>
<reference evidence="2 3" key="1">
    <citation type="submission" date="2018-12" db="EMBL/GenBank/DDBJ databases">
        <title>Draft genome sequence of Xylaria grammica IHI A82.</title>
        <authorList>
            <person name="Buettner E."/>
            <person name="Kellner H."/>
        </authorList>
    </citation>
    <scope>NUCLEOTIDE SEQUENCE [LARGE SCALE GENOMIC DNA]</scope>
    <source>
        <strain evidence="2 3">IHI A82</strain>
    </source>
</reference>
<dbReference type="Proteomes" id="UP000286045">
    <property type="component" value="Unassembled WGS sequence"/>
</dbReference>
<feature type="region of interest" description="Disordered" evidence="1">
    <location>
        <begin position="356"/>
        <end position="395"/>
    </location>
</feature>
<organism evidence="2 3">
    <name type="scientific">Xylaria grammica</name>
    <dbReference type="NCBI Taxonomy" id="363999"/>
    <lineage>
        <taxon>Eukaryota</taxon>
        <taxon>Fungi</taxon>
        <taxon>Dikarya</taxon>
        <taxon>Ascomycota</taxon>
        <taxon>Pezizomycotina</taxon>
        <taxon>Sordariomycetes</taxon>
        <taxon>Xylariomycetidae</taxon>
        <taxon>Xylariales</taxon>
        <taxon>Xylariaceae</taxon>
        <taxon>Xylaria</taxon>
    </lineage>
</organism>
<feature type="compositionally biased region" description="Low complexity" evidence="1">
    <location>
        <begin position="359"/>
        <end position="372"/>
    </location>
</feature>
<accession>A0A439D0M5</accession>
<evidence type="ECO:0000256" key="1">
    <source>
        <dbReference type="SAM" id="MobiDB-lite"/>
    </source>
</evidence>
<evidence type="ECO:0000313" key="3">
    <source>
        <dbReference type="Proteomes" id="UP000286045"/>
    </source>
</evidence>